<evidence type="ECO:0000313" key="2">
    <source>
        <dbReference type="Proteomes" id="UP000272942"/>
    </source>
</evidence>
<reference evidence="3" key="1">
    <citation type="submission" date="2016-06" db="UniProtKB">
        <authorList>
            <consortium name="WormBaseParasite"/>
        </authorList>
    </citation>
    <scope>IDENTIFICATION</scope>
</reference>
<sequence length="275" mass="31563">MDTCNLEILDIYSNSRYVKDCLERFEIWCFTRKSLDAEKKTAHFLSAVGKEAYAMIKNLAFPESPIQLKYEELKDLLLKHFEPVNFEATERAKFHCLARDPNQSVRGFILQLQTRAAGCNFKDQLQTQLHDRLIAGINCSELQQQLLLIPNCTFQTAKVVLEQYQDVRAAVREEPKVLFSHNRGSALEAQQTRQFKSVNKAGNYSPTPTQSANNNIRHWNPCKSCGRRHSRLSRKFRNAKCHKRGKSGYLQSVCRGTHNCVTHNLVPDACLPTDF</sequence>
<accession>A0A183BCE0</accession>
<dbReference type="WBParaSite" id="ECPE_0001691801-mRNA-1">
    <property type="protein sequence ID" value="ECPE_0001691801-mRNA-1"/>
    <property type="gene ID" value="ECPE_0001691801"/>
</dbReference>
<protein>
    <submittedName>
        <fullName evidence="3">Retrotrans_gag domain-containing protein</fullName>
    </submittedName>
</protein>
<keyword evidence="2" id="KW-1185">Reference proteome</keyword>
<dbReference type="Proteomes" id="UP000272942">
    <property type="component" value="Unassembled WGS sequence"/>
</dbReference>
<dbReference type="PANTHER" id="PTHR33198:SF19">
    <property type="entry name" value="CCHC-TYPE DOMAIN-CONTAINING PROTEIN"/>
    <property type="match status" value="1"/>
</dbReference>
<dbReference type="AlphaFoldDB" id="A0A183BCE0"/>
<evidence type="ECO:0000313" key="3">
    <source>
        <dbReference type="WBParaSite" id="ECPE_0001691801-mRNA-1"/>
    </source>
</evidence>
<organism evidence="3">
    <name type="scientific">Echinostoma caproni</name>
    <dbReference type="NCBI Taxonomy" id="27848"/>
    <lineage>
        <taxon>Eukaryota</taxon>
        <taxon>Metazoa</taxon>
        <taxon>Spiralia</taxon>
        <taxon>Lophotrochozoa</taxon>
        <taxon>Platyhelminthes</taxon>
        <taxon>Trematoda</taxon>
        <taxon>Digenea</taxon>
        <taxon>Plagiorchiida</taxon>
        <taxon>Echinostomata</taxon>
        <taxon>Echinostomatoidea</taxon>
        <taxon>Echinostomatidae</taxon>
        <taxon>Echinostoma</taxon>
    </lineage>
</organism>
<reference evidence="1 2" key="2">
    <citation type="submission" date="2018-11" db="EMBL/GenBank/DDBJ databases">
        <authorList>
            <consortium name="Pathogen Informatics"/>
        </authorList>
    </citation>
    <scope>NUCLEOTIDE SEQUENCE [LARGE SCALE GENOMIC DNA]</scope>
    <source>
        <strain evidence="1 2">Egypt</strain>
    </source>
</reference>
<gene>
    <name evidence="1" type="ORF">ECPE_LOCUS16875</name>
</gene>
<dbReference type="EMBL" id="UZAN01066347">
    <property type="protein sequence ID" value="VDP94148.1"/>
    <property type="molecule type" value="Genomic_DNA"/>
</dbReference>
<dbReference type="PANTHER" id="PTHR33198">
    <property type="entry name" value="ANK_REP_REGION DOMAIN-CONTAINING PROTEIN-RELATED"/>
    <property type="match status" value="1"/>
</dbReference>
<proteinExistence type="predicted"/>
<name>A0A183BCE0_9TREM</name>
<dbReference type="OrthoDB" id="10064127at2759"/>
<evidence type="ECO:0000313" key="1">
    <source>
        <dbReference type="EMBL" id="VDP94148.1"/>
    </source>
</evidence>